<protein>
    <submittedName>
        <fullName evidence="1">Uncharacterized protein</fullName>
    </submittedName>
</protein>
<accession>A0A090SAL9</accession>
<proteinExistence type="predicted"/>
<evidence type="ECO:0000313" key="2">
    <source>
        <dbReference type="Proteomes" id="UP000029228"/>
    </source>
</evidence>
<name>A0A090SAL9_9VIBR</name>
<dbReference type="AlphaFoldDB" id="A0A090SAL9"/>
<organism evidence="1 2">
    <name type="scientific">Vibrio maritimus</name>
    <dbReference type="NCBI Taxonomy" id="990268"/>
    <lineage>
        <taxon>Bacteria</taxon>
        <taxon>Pseudomonadati</taxon>
        <taxon>Pseudomonadota</taxon>
        <taxon>Gammaproteobacteria</taxon>
        <taxon>Vibrionales</taxon>
        <taxon>Vibrionaceae</taxon>
        <taxon>Vibrio</taxon>
    </lineage>
</organism>
<gene>
    <name evidence="1" type="ORF">JCM19235_5151</name>
</gene>
<dbReference type="EMBL" id="BBMR01000001">
    <property type="protein sequence ID" value="GAL16602.1"/>
    <property type="molecule type" value="Genomic_DNA"/>
</dbReference>
<evidence type="ECO:0000313" key="1">
    <source>
        <dbReference type="EMBL" id="GAL16602.1"/>
    </source>
</evidence>
<dbReference type="Proteomes" id="UP000029228">
    <property type="component" value="Unassembled WGS sequence"/>
</dbReference>
<sequence length="40" mass="4839">MVASQHPRELENILGFDVFHHIRMIARDLEYEFDRIVRAL</sequence>
<comment type="caution">
    <text evidence="1">The sequence shown here is derived from an EMBL/GenBank/DDBJ whole genome shotgun (WGS) entry which is preliminary data.</text>
</comment>
<keyword evidence="2" id="KW-1185">Reference proteome</keyword>
<reference evidence="1 2" key="1">
    <citation type="submission" date="2014-09" db="EMBL/GenBank/DDBJ databases">
        <title>Vibrio maritimus JCM 19235. (C45) whole genome shotgun sequence.</title>
        <authorList>
            <person name="Sawabe T."/>
            <person name="Meirelles P."/>
            <person name="Nakanishi M."/>
            <person name="Sayaka M."/>
            <person name="Hattori M."/>
            <person name="Ohkuma M."/>
        </authorList>
    </citation>
    <scope>NUCLEOTIDE SEQUENCE [LARGE SCALE GENOMIC DNA]</scope>
    <source>
        <strain evidence="2">JCM19235</strain>
    </source>
</reference>